<sequence>MWPAVQSDVVRPRLGAPARLPTGPLPNPLTRPLSGPLPNPPVRPLTGPLTTSVLPSPLASVLVALLAGVLVASLAPPTSAQARRGVYGWPLAPPHPVLRAFSAPTTPYGPGHRGVDLGGSAGEPVLAAGDGTVLFAGEVGDRPVVSVVHGGGLRTTYEPVSPTVRTGDPIRRGEPLGTLLPGHEGCPIPACLHWGARRGQVYLNPIRLVSPGRIRLLPLPPAATPGRAPPRQVRHVQLNRGHDHEG</sequence>
<keyword evidence="3" id="KW-0472">Membrane</keyword>
<dbReference type="GO" id="GO:0004222">
    <property type="term" value="F:metalloendopeptidase activity"/>
    <property type="evidence" value="ECO:0007669"/>
    <property type="project" value="TreeGrafter"/>
</dbReference>
<feature type="compositionally biased region" description="Pro residues" evidence="2">
    <location>
        <begin position="23"/>
        <end position="41"/>
    </location>
</feature>
<dbReference type="PANTHER" id="PTHR21666:SF289">
    <property type="entry name" value="L-ALA--D-GLU ENDOPEPTIDASE"/>
    <property type="match status" value="1"/>
</dbReference>
<dbReference type="EMBL" id="JANYMP010000025">
    <property type="protein sequence ID" value="MCS7482613.1"/>
    <property type="molecule type" value="Genomic_DNA"/>
</dbReference>
<accession>A0A9X2VTN5</accession>
<keyword evidence="1" id="KW-0732">Signal</keyword>
<feature type="transmembrane region" description="Helical" evidence="3">
    <location>
        <begin position="54"/>
        <end position="75"/>
    </location>
</feature>
<keyword evidence="6" id="KW-1185">Reference proteome</keyword>
<dbReference type="InterPro" id="IPR050570">
    <property type="entry name" value="Cell_wall_metabolism_enzyme"/>
</dbReference>
<organism evidence="5 6">
    <name type="scientific">Umezawaea endophytica</name>
    <dbReference type="NCBI Taxonomy" id="1654476"/>
    <lineage>
        <taxon>Bacteria</taxon>
        <taxon>Bacillati</taxon>
        <taxon>Actinomycetota</taxon>
        <taxon>Actinomycetes</taxon>
        <taxon>Pseudonocardiales</taxon>
        <taxon>Pseudonocardiaceae</taxon>
        <taxon>Umezawaea</taxon>
    </lineage>
</organism>
<feature type="region of interest" description="Disordered" evidence="2">
    <location>
        <begin position="13"/>
        <end position="41"/>
    </location>
</feature>
<evidence type="ECO:0000256" key="3">
    <source>
        <dbReference type="SAM" id="Phobius"/>
    </source>
</evidence>
<evidence type="ECO:0000256" key="2">
    <source>
        <dbReference type="SAM" id="MobiDB-lite"/>
    </source>
</evidence>
<feature type="domain" description="M23ase beta-sheet core" evidence="4">
    <location>
        <begin position="111"/>
        <end position="205"/>
    </location>
</feature>
<comment type="caution">
    <text evidence="5">The sequence shown here is derived from an EMBL/GenBank/DDBJ whole genome shotgun (WGS) entry which is preliminary data.</text>
</comment>
<proteinExistence type="predicted"/>
<dbReference type="RefSeq" id="WP_259628077.1">
    <property type="nucleotide sequence ID" value="NZ_JBHLXT010000046.1"/>
</dbReference>
<dbReference type="AlphaFoldDB" id="A0A9X2VTN5"/>
<name>A0A9X2VTN5_9PSEU</name>
<dbReference type="Gene3D" id="2.70.70.10">
    <property type="entry name" value="Glucose Permease (Domain IIA)"/>
    <property type="match status" value="1"/>
</dbReference>
<evidence type="ECO:0000313" key="5">
    <source>
        <dbReference type="EMBL" id="MCS7482613.1"/>
    </source>
</evidence>
<dbReference type="Proteomes" id="UP001141259">
    <property type="component" value="Unassembled WGS sequence"/>
</dbReference>
<dbReference type="SUPFAM" id="SSF51261">
    <property type="entry name" value="Duplicated hybrid motif"/>
    <property type="match status" value="1"/>
</dbReference>
<dbReference type="InterPro" id="IPR016047">
    <property type="entry name" value="M23ase_b-sheet_dom"/>
</dbReference>
<keyword evidence="3" id="KW-1133">Transmembrane helix</keyword>
<protein>
    <submittedName>
        <fullName evidence="5">Peptidoglycan DD-metalloendopeptidase family protein</fullName>
    </submittedName>
</protein>
<evidence type="ECO:0000259" key="4">
    <source>
        <dbReference type="Pfam" id="PF01551"/>
    </source>
</evidence>
<evidence type="ECO:0000313" key="6">
    <source>
        <dbReference type="Proteomes" id="UP001141259"/>
    </source>
</evidence>
<dbReference type="Pfam" id="PF01551">
    <property type="entry name" value="Peptidase_M23"/>
    <property type="match status" value="1"/>
</dbReference>
<evidence type="ECO:0000256" key="1">
    <source>
        <dbReference type="ARBA" id="ARBA00022729"/>
    </source>
</evidence>
<gene>
    <name evidence="5" type="ORF">NZH93_37695</name>
</gene>
<dbReference type="PANTHER" id="PTHR21666">
    <property type="entry name" value="PEPTIDASE-RELATED"/>
    <property type="match status" value="1"/>
</dbReference>
<reference evidence="5" key="1">
    <citation type="submission" date="2022-08" db="EMBL/GenBank/DDBJ databases">
        <authorList>
            <person name="Tistechok S."/>
            <person name="Samborskyy M."/>
            <person name="Roman I."/>
        </authorList>
    </citation>
    <scope>NUCLEOTIDE SEQUENCE</scope>
    <source>
        <strain evidence="5">DSM 103496</strain>
    </source>
</reference>
<dbReference type="InterPro" id="IPR011055">
    <property type="entry name" value="Dup_hybrid_motif"/>
</dbReference>
<keyword evidence="3" id="KW-0812">Transmembrane</keyword>
<dbReference type="CDD" id="cd12797">
    <property type="entry name" value="M23_peptidase"/>
    <property type="match status" value="1"/>
</dbReference>